<dbReference type="GO" id="GO:0071004">
    <property type="term" value="C:U2-type prespliceosome"/>
    <property type="evidence" value="ECO:0007669"/>
    <property type="project" value="TreeGrafter"/>
</dbReference>
<dbReference type="Proteomes" id="UP000249390">
    <property type="component" value="Unassembled WGS sequence"/>
</dbReference>
<feature type="compositionally biased region" description="Basic and acidic residues" evidence="8">
    <location>
        <begin position="406"/>
        <end position="421"/>
    </location>
</feature>
<proteinExistence type="predicted"/>
<keyword evidence="5" id="KW-0539">Nucleus</keyword>
<dbReference type="FunFam" id="3.30.70.330:FF:000153">
    <property type="entry name" value="U1 small nuclear ribonucleoprotein 70 kDa"/>
    <property type="match status" value="1"/>
</dbReference>
<evidence type="ECO:0000256" key="1">
    <source>
        <dbReference type="ARBA" id="ARBA00004324"/>
    </source>
</evidence>
<dbReference type="PROSITE" id="PS50102">
    <property type="entry name" value="RRM"/>
    <property type="match status" value="1"/>
</dbReference>
<feature type="compositionally biased region" description="Polar residues" evidence="8">
    <location>
        <begin position="244"/>
        <end position="257"/>
    </location>
</feature>
<keyword evidence="3" id="KW-0507">mRNA processing</keyword>
<comment type="subcellular location">
    <subcellularLocation>
        <location evidence="1">Nucleus speckle</location>
    </subcellularLocation>
    <subcellularLocation>
        <location evidence="2">Nucleus</location>
        <location evidence="2">Nucleoplasm</location>
    </subcellularLocation>
</comment>
<evidence type="ECO:0000256" key="7">
    <source>
        <dbReference type="PROSITE-ProRule" id="PRU00176"/>
    </source>
</evidence>
<evidence type="ECO:0000256" key="6">
    <source>
        <dbReference type="ARBA" id="ARBA00023274"/>
    </source>
</evidence>
<feature type="compositionally biased region" description="Basic and acidic residues" evidence="8">
    <location>
        <begin position="312"/>
        <end position="392"/>
    </location>
</feature>
<dbReference type="SMART" id="SM00360">
    <property type="entry name" value="RRM"/>
    <property type="match status" value="1"/>
</dbReference>
<dbReference type="Pfam" id="PF00076">
    <property type="entry name" value="RRM_1"/>
    <property type="match status" value="1"/>
</dbReference>
<evidence type="ECO:0000313" key="10">
    <source>
        <dbReference type="EMBL" id="RAL52517.1"/>
    </source>
</evidence>
<evidence type="ECO:0000256" key="3">
    <source>
        <dbReference type="ARBA" id="ARBA00022664"/>
    </source>
</evidence>
<dbReference type="GO" id="GO:0071011">
    <property type="term" value="C:precatalytic spliceosome"/>
    <property type="evidence" value="ECO:0007669"/>
    <property type="project" value="TreeGrafter"/>
</dbReference>
<feature type="region of interest" description="Disordered" evidence="8">
    <location>
        <begin position="53"/>
        <end position="72"/>
    </location>
</feature>
<accession>A0A328E3L1</accession>
<feature type="region of interest" description="Disordered" evidence="8">
    <location>
        <begin position="224"/>
        <end position="494"/>
    </location>
</feature>
<name>A0A328E3L1_9ASTE</name>
<dbReference type="InterPro" id="IPR051183">
    <property type="entry name" value="U1_U11-U12_snRNP_70-35kDa"/>
</dbReference>
<comment type="caution">
    <text evidence="10">The sequence shown here is derived from an EMBL/GenBank/DDBJ whole genome shotgun (WGS) entry which is preliminary data.</text>
</comment>
<feature type="compositionally biased region" description="Basic and acidic residues" evidence="8">
    <location>
        <begin position="53"/>
        <end position="67"/>
    </location>
</feature>
<evidence type="ECO:0000259" key="9">
    <source>
        <dbReference type="PROSITE" id="PS50102"/>
    </source>
</evidence>
<reference evidence="10 11" key="1">
    <citation type="submission" date="2018-06" db="EMBL/GenBank/DDBJ databases">
        <title>The Genome of Cuscuta australis (Dodder) Provides Insight into the Evolution of Plant Parasitism.</title>
        <authorList>
            <person name="Liu H."/>
        </authorList>
    </citation>
    <scope>NUCLEOTIDE SEQUENCE [LARGE SCALE GENOMIC DNA]</scope>
    <source>
        <strain evidence="11">cv. Yunnan</strain>
        <tissue evidence="10">Vines</tissue>
    </source>
</reference>
<dbReference type="EMBL" id="NQVE01000033">
    <property type="protein sequence ID" value="RAL52517.1"/>
    <property type="molecule type" value="Genomic_DNA"/>
</dbReference>
<dbReference type="GO" id="GO:0003729">
    <property type="term" value="F:mRNA binding"/>
    <property type="evidence" value="ECO:0007669"/>
    <property type="project" value="TreeGrafter"/>
</dbReference>
<feature type="region of interest" description="Disordered" evidence="8">
    <location>
        <begin position="1"/>
        <end position="22"/>
    </location>
</feature>
<gene>
    <name evidence="10" type="ORF">DM860_017211</name>
</gene>
<dbReference type="GO" id="GO:0016607">
    <property type="term" value="C:nuclear speck"/>
    <property type="evidence" value="ECO:0007669"/>
    <property type="project" value="UniProtKB-SubCell"/>
</dbReference>
<keyword evidence="11" id="KW-1185">Reference proteome</keyword>
<dbReference type="Gene3D" id="3.30.70.330">
    <property type="match status" value="1"/>
</dbReference>
<dbReference type="Pfam" id="PF12220">
    <property type="entry name" value="U1snRNP70_N"/>
    <property type="match status" value="1"/>
</dbReference>
<dbReference type="PANTHER" id="PTHR13952">
    <property type="entry name" value="U1 SMALL NUCLEAR RIBONUCLEOPROTEIN 70 KD"/>
    <property type="match status" value="1"/>
</dbReference>
<dbReference type="GO" id="GO:0000398">
    <property type="term" value="P:mRNA splicing, via spliceosome"/>
    <property type="evidence" value="ECO:0007669"/>
    <property type="project" value="TreeGrafter"/>
</dbReference>
<dbReference type="InterPro" id="IPR000504">
    <property type="entry name" value="RRM_dom"/>
</dbReference>
<keyword evidence="4 7" id="KW-0694">RNA-binding</keyword>
<sequence length="494" mass="58702">MGDPNDPFMRNNNNNAVQARAKAQNRANVMQLKLIGQSHPTGLTNNLLKLFEPRPPLEFKPPPEKRKCPPYSGMSQFVKHFAEPGDDEYAPPVKEVEIPAERRARIHRMRLEKGAQKAAEELEKYDPNNDPNATGDPYKTLFVARLNYETTESRVKREFEAYGPIKRVRLVTDKTNNKPRGYAFIEYVHSRDMKAAYKQADGKKIDNRRVLVDVERGRTVQNWRPRRLGGGLGTTRVGIEDLSQKSSGREQVQPGGTSRSEEPRIRDDRERDREKSRERPREKEREREKSRERSHDRPKDREHRDERHHRDRERTRDSRDKDRGRDRDRGKKRDRDYERERGDRHRDRDRGKDYDFDVENDRGRSRDRGYDYDHEQDRHGEKERNLDHKDEGWYEQPGYTGGHNGRRSDGGDRRGHYDYDHHRHHQSRRGEFDDDDDNPDAHERGEDDGDDDRYKDSGRGERMDEDEEDYGYDRPSEKEHRRADRTAAFHDYEH</sequence>
<dbReference type="InterPro" id="IPR035979">
    <property type="entry name" value="RBD_domain_sf"/>
</dbReference>
<evidence type="ECO:0000256" key="4">
    <source>
        <dbReference type="ARBA" id="ARBA00022884"/>
    </source>
</evidence>
<evidence type="ECO:0000256" key="2">
    <source>
        <dbReference type="ARBA" id="ARBA00004642"/>
    </source>
</evidence>
<dbReference type="SUPFAM" id="SSF54928">
    <property type="entry name" value="RNA-binding domain, RBD"/>
    <property type="match status" value="1"/>
</dbReference>
<feature type="compositionally biased region" description="Basic and acidic residues" evidence="8">
    <location>
        <begin position="471"/>
        <end position="494"/>
    </location>
</feature>
<evidence type="ECO:0000256" key="5">
    <source>
        <dbReference type="ARBA" id="ARBA00023242"/>
    </source>
</evidence>
<evidence type="ECO:0000256" key="8">
    <source>
        <dbReference type="SAM" id="MobiDB-lite"/>
    </source>
</evidence>
<dbReference type="InterPro" id="IPR022023">
    <property type="entry name" value="U1snRNP70_N"/>
</dbReference>
<dbReference type="PANTHER" id="PTHR13952:SF5">
    <property type="entry name" value="U1 SMALL NUCLEAR RIBONUCLEOPROTEIN 70 KDA"/>
    <property type="match status" value="1"/>
</dbReference>
<dbReference type="GO" id="GO:0030619">
    <property type="term" value="F:U1 snRNA binding"/>
    <property type="evidence" value="ECO:0007669"/>
    <property type="project" value="InterPro"/>
</dbReference>
<keyword evidence="6" id="KW-0687">Ribonucleoprotein</keyword>
<dbReference type="AlphaFoldDB" id="A0A328E3L1"/>
<feature type="compositionally biased region" description="Low complexity" evidence="8">
    <location>
        <begin position="11"/>
        <end position="22"/>
    </location>
</feature>
<feature type="domain" description="RRM" evidence="9">
    <location>
        <begin position="139"/>
        <end position="217"/>
    </location>
</feature>
<evidence type="ECO:0000313" key="11">
    <source>
        <dbReference type="Proteomes" id="UP000249390"/>
    </source>
</evidence>
<protein>
    <recommendedName>
        <fullName evidence="9">RRM domain-containing protein</fullName>
    </recommendedName>
</protein>
<dbReference type="GO" id="GO:0005685">
    <property type="term" value="C:U1 snRNP"/>
    <property type="evidence" value="ECO:0007669"/>
    <property type="project" value="TreeGrafter"/>
</dbReference>
<dbReference type="CDD" id="cd12236">
    <property type="entry name" value="RRM_snRNP70"/>
    <property type="match status" value="1"/>
</dbReference>
<organism evidence="10 11">
    <name type="scientific">Cuscuta australis</name>
    <dbReference type="NCBI Taxonomy" id="267555"/>
    <lineage>
        <taxon>Eukaryota</taxon>
        <taxon>Viridiplantae</taxon>
        <taxon>Streptophyta</taxon>
        <taxon>Embryophyta</taxon>
        <taxon>Tracheophyta</taxon>
        <taxon>Spermatophyta</taxon>
        <taxon>Magnoliopsida</taxon>
        <taxon>eudicotyledons</taxon>
        <taxon>Gunneridae</taxon>
        <taxon>Pentapetalae</taxon>
        <taxon>asterids</taxon>
        <taxon>lamiids</taxon>
        <taxon>Solanales</taxon>
        <taxon>Convolvulaceae</taxon>
        <taxon>Cuscuteae</taxon>
        <taxon>Cuscuta</taxon>
        <taxon>Cuscuta subgen. Grammica</taxon>
        <taxon>Cuscuta sect. Cleistogrammica</taxon>
    </lineage>
</organism>
<dbReference type="InterPro" id="IPR012677">
    <property type="entry name" value="Nucleotide-bd_a/b_plait_sf"/>
</dbReference>
<feature type="compositionally biased region" description="Basic and acidic residues" evidence="8">
    <location>
        <begin position="452"/>
        <end position="462"/>
    </location>
</feature>
<feature type="compositionally biased region" description="Basic and acidic residues" evidence="8">
    <location>
        <begin position="259"/>
        <end position="305"/>
    </location>
</feature>
<dbReference type="InterPro" id="IPR034143">
    <property type="entry name" value="snRNP70_RRM"/>
</dbReference>